<dbReference type="EMBL" id="JAPDFR010000005">
    <property type="protein sequence ID" value="KAK0386805.1"/>
    <property type="molecule type" value="Genomic_DNA"/>
</dbReference>
<evidence type="ECO:0000313" key="3">
    <source>
        <dbReference type="EMBL" id="KAK0386805.1"/>
    </source>
</evidence>
<dbReference type="PANTHER" id="PTHR38788">
    <property type="entry name" value="CLR5 DOMAIN-CONTAINING PROTEIN"/>
    <property type="match status" value="1"/>
</dbReference>
<evidence type="ECO:0000259" key="2">
    <source>
        <dbReference type="Pfam" id="PF14420"/>
    </source>
</evidence>
<sequence length="512" mass="56682">MPSERAQPERAITSSQGPSDELNIPSSQSASPSTNVAGPRNRKEHTAAEWEAVRPRFTELYLAQKLRLADVSRILREENDFHATDKQYKDRIRKWNLRKNFTGDEKRKALATEWNRQPDAQAEAQGAIIPRHRLKRFARDEKLLYLRRMAVGAPLPPEPEAVFDIVVELPRSLFERKPNNVGAGAIHDALAAVDRQMKLRCPILAMDVLGVSDATVRYGLKRVQRKTSPGVEFELLPPSSTPGKEYGPGIRYAASLDSIVSIYGPEEGDPFHLSLFYTVSERLFSACQSVYAPETRTRNALLGRDGDPPGLQCVKFNGSPLATQILYLRFLGHAALASSVRYVDQIGDAELISTPGSGLAYRIELNPQATAYMTVKPGMHMAMHIVKRGRILAGVTRFCRGYEASQIFMGGQIDHEGTKMGLISQAPDGPDTAAALGPTLVQEESEIEAEFKEASQRAAEQSTVRAGPEIDVAVVNPMQQPLGMMPAPQRDWVRMASRDFIVDRNAPWKLAS</sequence>
<comment type="caution">
    <text evidence="3">The sequence shown here is derived from an EMBL/GenBank/DDBJ whole genome shotgun (WGS) entry which is preliminary data.</text>
</comment>
<feature type="region of interest" description="Disordered" evidence="1">
    <location>
        <begin position="1"/>
        <end position="46"/>
    </location>
</feature>
<evidence type="ECO:0000313" key="4">
    <source>
        <dbReference type="Proteomes" id="UP001175261"/>
    </source>
</evidence>
<feature type="compositionally biased region" description="Polar residues" evidence="1">
    <location>
        <begin position="12"/>
        <end position="36"/>
    </location>
</feature>
<keyword evidence="4" id="KW-1185">Reference proteome</keyword>
<reference evidence="3" key="1">
    <citation type="submission" date="2022-10" db="EMBL/GenBank/DDBJ databases">
        <title>Determination and structural analysis of whole genome sequence of Sarocladium strictum F4-1.</title>
        <authorList>
            <person name="Hu L."/>
            <person name="Jiang Y."/>
        </authorList>
    </citation>
    <scope>NUCLEOTIDE SEQUENCE</scope>
    <source>
        <strain evidence="3">F4-1</strain>
    </source>
</reference>
<organism evidence="3 4">
    <name type="scientific">Sarocladium strictum</name>
    <name type="common">Black bundle disease fungus</name>
    <name type="synonym">Acremonium strictum</name>
    <dbReference type="NCBI Taxonomy" id="5046"/>
    <lineage>
        <taxon>Eukaryota</taxon>
        <taxon>Fungi</taxon>
        <taxon>Dikarya</taxon>
        <taxon>Ascomycota</taxon>
        <taxon>Pezizomycotina</taxon>
        <taxon>Sordariomycetes</taxon>
        <taxon>Hypocreomycetidae</taxon>
        <taxon>Hypocreales</taxon>
        <taxon>Sarocladiaceae</taxon>
        <taxon>Sarocladium</taxon>
    </lineage>
</organism>
<dbReference type="PANTHER" id="PTHR38788:SF3">
    <property type="entry name" value="CLR5 DOMAIN-CONTAINING PROTEIN"/>
    <property type="match status" value="1"/>
</dbReference>
<dbReference type="Proteomes" id="UP001175261">
    <property type="component" value="Unassembled WGS sequence"/>
</dbReference>
<feature type="domain" description="Clr5" evidence="2">
    <location>
        <begin position="47"/>
        <end position="99"/>
    </location>
</feature>
<accession>A0AA39GGA4</accession>
<evidence type="ECO:0000256" key="1">
    <source>
        <dbReference type="SAM" id="MobiDB-lite"/>
    </source>
</evidence>
<dbReference type="InterPro" id="IPR025676">
    <property type="entry name" value="Clr5_dom"/>
</dbReference>
<dbReference type="AlphaFoldDB" id="A0AA39GGA4"/>
<dbReference type="Pfam" id="PF14420">
    <property type="entry name" value="Clr5"/>
    <property type="match status" value="1"/>
</dbReference>
<protein>
    <recommendedName>
        <fullName evidence="2">Clr5 domain-containing protein</fullName>
    </recommendedName>
</protein>
<proteinExistence type="predicted"/>
<name>A0AA39GGA4_SARSR</name>
<gene>
    <name evidence="3" type="ORF">NLU13_6641</name>
</gene>